<keyword evidence="7 14" id="KW-1133">Transmembrane helix</keyword>
<dbReference type="InterPro" id="IPR027417">
    <property type="entry name" value="P-loop_NTPase"/>
</dbReference>
<dbReference type="SUPFAM" id="SSF53448">
    <property type="entry name" value="Nucleotide-diphospho-sugar transferases"/>
    <property type="match status" value="1"/>
</dbReference>
<evidence type="ECO:0000256" key="14">
    <source>
        <dbReference type="SAM" id="Phobius"/>
    </source>
</evidence>
<feature type="region of interest" description="Disordered" evidence="13">
    <location>
        <begin position="773"/>
        <end position="864"/>
    </location>
</feature>
<evidence type="ECO:0000256" key="6">
    <source>
        <dbReference type="ARBA" id="ARBA00022692"/>
    </source>
</evidence>
<evidence type="ECO:0000256" key="5">
    <source>
        <dbReference type="ARBA" id="ARBA00022679"/>
    </source>
</evidence>
<protein>
    <recommendedName>
        <fullName evidence="2">chitin synthase</fullName>
        <ecNumber evidence="2">2.4.1.16</ecNumber>
    </recommendedName>
</protein>
<dbReference type="SUPFAM" id="SSF55856">
    <property type="entry name" value="Cytochrome b5-like heme/steroid binding domain"/>
    <property type="match status" value="1"/>
</dbReference>
<keyword evidence="6 14" id="KW-0812">Transmembrane</keyword>
<dbReference type="InterPro" id="IPR036961">
    <property type="entry name" value="Kinesin_motor_dom_sf"/>
</dbReference>
<evidence type="ECO:0000259" key="15">
    <source>
        <dbReference type="PROSITE" id="PS51456"/>
    </source>
</evidence>
<sequence>MGDTNVQDLVDLPSATADEVAKYLREQAARCQPFVRIGSRAMAVINIPQALTYDEKTSENYGSPVTGNGDISVAVAAAPHIYDLVTKVFMNMMGKHTDQSIVLCGSEISGKSLCTRMISRHICSLSLNASKKSRMISGVTKMETVLSMFGCAATSANTLVARFGRYTEYQFDDRGKMIGVKLLDYLFDRDRVVSVPSLESNFDIFYCLLSGATEQERIEWHLSDASSFSYLNRAGKLITGPTSSVLRERFDELRQHLKSLGIGARTQSLLFRTIVAILYLGEIEFENTAGPNEPCLVKNRDILDIVANMLGVGPDHLEYALTFQTKPVFKEMCTVFLSDQGAKQQRDEISKILYSLLFRWIIEHLNTRLCTEDSETCIGILDFVSFTKGKEDHNDFHTFMVNIANERLAAYSRRGYAHILVELYNEGLVNINPSMLNPAKTATAVELAWSPDSNSILSILNTESQKFAGDRSAAELKTAQKMHDMCSPNLLYTPMGRTEFKINHYVEPVVYDLSGFTECNRSMIGPDVIALFRGSSTLAIPASTNLFVRNLFIEANVATSRLARSDDVIASGYQSGIPKRCTSTYMRNHPKTATEAPQDETKDTHSHREAISRPALQSKGAFSGQDQQQRIPLCTMDLDVSLTELEETLDSTEIWTLFCISLNRTVGPIDWKYMSSQVKSMDIPRLIEIAKHSTSFAHSYTFNEFVDAYRPVIVQLVPSLNVSGYTNEMLCDAAVSHMAMCGNQGIRQGPNKIFLSDTAWGQFEDAKSTGTPISVNEIAGFPGMDRGTRRRMSAKTQGSGQDDDMLSEFTSVSRSRRPRSPAYTADQSNSDDVTFDLGPDPVQSERDGSDKRDRDEDSLDGLQHPKNRMSKQRCQWMCCTWMLTWWIPSFVLLYCCGMKRPDIRMAWREKVALCIIIFLMCCALLFFIIGFGRLLCPKQQVLSTFELASKSSISDPWVYANGRVYQISDILANHLNSYGIPNFQFSSFLGGDVSSLFFAGQNFVQYCPGLPPPQAGWDPISSRPKSDSTHYPHVAIDPKTGTQKLYLEFMNKYAKARLGFTPEFISKMASTERRLIIIHDNVYDVSGYFNADSRFLGPMVEQLFGNFYGKDATAQWSQIQQVDPNANLYMRCMNNMFYIGTVDHRNDFKCQFSNYMLLATSVILVSVVGFKFLAALRFGSSRDPEFHDKFVICQVPCYTEGAESLEKTLESLAIMQYDDRRKLLFVIADGMIVGSGNDRPTPQIVLDILGVDPNATIDTESFSFQSLGDGDMQHNKGKVYSGLYKVQGHSVPFVVVVKTGKSSERRRPGNRGKRDSQLILMRFLSRVHFNAEMAPLELEIFHHMKNIIGVHPSFYEYVLMVDADTEVYPDALNKLVSTMMHDSKIMGLCGETLLSNEKDSWITMIQVYEYFISHHLSKAFESMFGSVTCLPGCFSMYRIRTPTKAVPLLIAPGIVADYSQNSVDTLHLKNLLHLGEDRYLTTLMMKHFPNLKLSFNPDAQCRTNAPDQWKVLLSQRRRWINSTVHNLVELLSLEQMYWMDDSVYSCNTRLWFYIPLYSFWRFDDFSWGNTRVVVGDLAGSGKLTTKKFDPESIALRRWADSDYDKWEGQSQISGNLSSSGGTPGSAGIMKSSYGLTVTIPKASSTTGMQGNTSAPSYGATQVLETAKSPIQINSAGTSSSYATSIRGRSTGREALLQPVPAHLPPVVNNPTSQGARFPQQTTPRPTSPSDSDIIRELRGILATVDLMVVTKREVRDRVCQRLGVDLSSRRGEISALMDQILQGKI</sequence>
<comment type="caution">
    <text evidence="17">The sequence shown here is derived from an EMBL/GenBank/DDBJ whole genome shotgun (WGS) entry which is preliminary data.</text>
</comment>
<comment type="subcellular location">
    <subcellularLocation>
        <location evidence="1">Cell membrane</location>
        <topology evidence="1">Multi-pass membrane protein</topology>
    </subcellularLocation>
</comment>
<organism evidence="17 18">
    <name type="scientific">Batrachochytrium salamandrivorans</name>
    <dbReference type="NCBI Taxonomy" id="1357716"/>
    <lineage>
        <taxon>Eukaryota</taxon>
        <taxon>Fungi</taxon>
        <taxon>Fungi incertae sedis</taxon>
        <taxon>Chytridiomycota</taxon>
        <taxon>Chytridiomycota incertae sedis</taxon>
        <taxon>Chytridiomycetes</taxon>
        <taxon>Rhizophydiales</taxon>
        <taxon>Rhizophydiales incertae sedis</taxon>
        <taxon>Batrachochytrium</taxon>
    </lineage>
</organism>
<evidence type="ECO:0000313" key="17">
    <source>
        <dbReference type="EMBL" id="KAH6588782.1"/>
    </source>
</evidence>
<keyword evidence="4" id="KW-0328">Glycosyltransferase</keyword>
<comment type="similarity">
    <text evidence="12">Belongs to the TRAFAC class myosin-kinesin ATPase superfamily. Myosin family.</text>
</comment>
<dbReference type="InterPro" id="IPR014876">
    <property type="entry name" value="DEK_C"/>
</dbReference>
<keyword evidence="10 12" id="KW-0505">Motor protein</keyword>
<evidence type="ECO:0000313" key="18">
    <source>
        <dbReference type="Proteomes" id="UP001648503"/>
    </source>
</evidence>
<accession>A0ABQ8EYD6</accession>
<evidence type="ECO:0000259" key="16">
    <source>
        <dbReference type="PROSITE" id="PS51998"/>
    </source>
</evidence>
<evidence type="ECO:0000256" key="12">
    <source>
        <dbReference type="PROSITE-ProRule" id="PRU00782"/>
    </source>
</evidence>
<feature type="transmembrane region" description="Helical" evidence="14">
    <location>
        <begin position="911"/>
        <end position="935"/>
    </location>
</feature>
<dbReference type="Gene3D" id="1.20.58.530">
    <property type="match status" value="1"/>
</dbReference>
<dbReference type="SUPFAM" id="SSF52540">
    <property type="entry name" value="P-loop containing nucleoside triphosphate hydrolases"/>
    <property type="match status" value="1"/>
</dbReference>
<dbReference type="PROSITE" id="PS51998">
    <property type="entry name" value="DEK_C"/>
    <property type="match status" value="1"/>
</dbReference>
<keyword evidence="11" id="KW-0325">Glycoprotein</keyword>
<dbReference type="PRINTS" id="PR00193">
    <property type="entry name" value="MYOSINHEAVY"/>
</dbReference>
<dbReference type="Gene3D" id="3.10.120.10">
    <property type="entry name" value="Cytochrome b5-like heme/steroid binding domain"/>
    <property type="match status" value="1"/>
</dbReference>
<dbReference type="SMART" id="SM00242">
    <property type="entry name" value="MYSc"/>
    <property type="match status" value="1"/>
</dbReference>
<evidence type="ECO:0000256" key="9">
    <source>
        <dbReference type="ARBA" id="ARBA00023136"/>
    </source>
</evidence>
<gene>
    <name evidence="17" type="ORF">BASA50_010488</name>
</gene>
<dbReference type="PANTHER" id="PTHR22914">
    <property type="entry name" value="CHITIN SYNTHASE"/>
    <property type="match status" value="1"/>
</dbReference>
<keyword evidence="12" id="KW-0009">Actin-binding</keyword>
<dbReference type="PANTHER" id="PTHR22914:SF13">
    <property type="entry name" value="CHITIN SYNTHASE"/>
    <property type="match status" value="1"/>
</dbReference>
<evidence type="ECO:0000256" key="7">
    <source>
        <dbReference type="ARBA" id="ARBA00022989"/>
    </source>
</evidence>
<dbReference type="Pfam" id="PF03142">
    <property type="entry name" value="Chitin_synth_2"/>
    <property type="match status" value="1"/>
</dbReference>
<dbReference type="InterPro" id="IPR029044">
    <property type="entry name" value="Nucleotide-diphossugar_trans"/>
</dbReference>
<evidence type="ECO:0000256" key="2">
    <source>
        <dbReference type="ARBA" id="ARBA00012543"/>
    </source>
</evidence>
<feature type="binding site" evidence="12">
    <location>
        <begin position="105"/>
        <end position="112"/>
    </location>
    <ligand>
        <name>ATP</name>
        <dbReference type="ChEBI" id="CHEBI:30616"/>
    </ligand>
</feature>
<dbReference type="EC" id="2.4.1.16" evidence="2"/>
<feature type="domain" description="DEK-C" evidence="16">
    <location>
        <begin position="1727"/>
        <end position="1782"/>
    </location>
</feature>
<dbReference type="PROSITE" id="PS51456">
    <property type="entry name" value="MYOSIN_MOTOR"/>
    <property type="match status" value="1"/>
</dbReference>
<keyword evidence="12" id="KW-0547">Nucleotide-binding</keyword>
<dbReference type="InterPro" id="IPR036400">
    <property type="entry name" value="Cyt_B5-like_heme/steroid_sf"/>
</dbReference>
<feature type="domain" description="Myosin motor" evidence="15">
    <location>
        <begin position="1"/>
        <end position="537"/>
    </location>
</feature>
<dbReference type="Gene3D" id="1.10.10.820">
    <property type="match status" value="1"/>
</dbReference>
<feature type="compositionally biased region" description="Basic and acidic residues" evidence="13">
    <location>
        <begin position="843"/>
        <end position="855"/>
    </location>
</feature>
<dbReference type="CDD" id="cd04190">
    <property type="entry name" value="Chitin_synth_C"/>
    <property type="match status" value="1"/>
</dbReference>
<evidence type="ECO:0000256" key="4">
    <source>
        <dbReference type="ARBA" id="ARBA00022676"/>
    </source>
</evidence>
<dbReference type="Pfam" id="PF00063">
    <property type="entry name" value="Myosin_head"/>
    <property type="match status" value="1"/>
</dbReference>
<keyword evidence="8 12" id="KW-0518">Myosin</keyword>
<comment type="caution">
    <text evidence="12">Lacks conserved residue(s) required for the propagation of feature annotation.</text>
</comment>
<feature type="transmembrane region" description="Helical" evidence="14">
    <location>
        <begin position="880"/>
        <end position="899"/>
    </location>
</feature>
<proteinExistence type="inferred from homology"/>
<dbReference type="InterPro" id="IPR004835">
    <property type="entry name" value="Chitin_synth"/>
</dbReference>
<keyword evidence="12" id="KW-0067">ATP-binding</keyword>
<reference evidence="17 18" key="1">
    <citation type="submission" date="2021-02" db="EMBL/GenBank/DDBJ databases">
        <title>Variation within the Batrachochytrium salamandrivorans European outbreak.</title>
        <authorList>
            <person name="Kelly M."/>
            <person name="Pasmans F."/>
            <person name="Shea T.P."/>
            <person name="Munoz J.F."/>
            <person name="Carranza S."/>
            <person name="Cuomo C.A."/>
            <person name="Martel A."/>
        </authorList>
    </citation>
    <scope>NUCLEOTIDE SEQUENCE [LARGE SCALE GENOMIC DNA]</scope>
    <source>
        <strain evidence="17 18">AMFP18/2</strain>
    </source>
</reference>
<dbReference type="EMBL" id="JAFCIX010000493">
    <property type="protein sequence ID" value="KAH6588782.1"/>
    <property type="molecule type" value="Genomic_DNA"/>
</dbReference>
<evidence type="ECO:0000256" key="3">
    <source>
        <dbReference type="ARBA" id="ARBA00022475"/>
    </source>
</evidence>
<keyword evidence="5" id="KW-0808">Transferase</keyword>
<evidence type="ECO:0000256" key="8">
    <source>
        <dbReference type="ARBA" id="ARBA00023123"/>
    </source>
</evidence>
<feature type="compositionally biased region" description="Basic and acidic residues" evidence="13">
    <location>
        <begin position="599"/>
        <end position="611"/>
    </location>
</feature>
<keyword evidence="9 14" id="KW-0472">Membrane</keyword>
<evidence type="ECO:0000256" key="10">
    <source>
        <dbReference type="ARBA" id="ARBA00023175"/>
    </source>
</evidence>
<name>A0ABQ8EYD6_9FUNG</name>
<evidence type="ECO:0000256" key="13">
    <source>
        <dbReference type="SAM" id="MobiDB-lite"/>
    </source>
</evidence>
<keyword evidence="18" id="KW-1185">Reference proteome</keyword>
<dbReference type="Gene3D" id="1.20.120.720">
    <property type="entry name" value="Myosin VI head, motor domain, U50 subdomain"/>
    <property type="match status" value="1"/>
</dbReference>
<keyword evidence="3" id="KW-1003">Cell membrane</keyword>
<dbReference type="Gene3D" id="3.90.550.10">
    <property type="entry name" value="Spore Coat Polysaccharide Biosynthesis Protein SpsA, Chain A"/>
    <property type="match status" value="1"/>
</dbReference>
<dbReference type="Pfam" id="PF08766">
    <property type="entry name" value="DEK_C"/>
    <property type="match status" value="1"/>
</dbReference>
<dbReference type="SUPFAM" id="SSF109715">
    <property type="entry name" value="DEK C-terminal domain"/>
    <property type="match status" value="1"/>
</dbReference>
<dbReference type="Gene3D" id="1.10.10.60">
    <property type="entry name" value="Homeodomain-like"/>
    <property type="match status" value="1"/>
</dbReference>
<dbReference type="Proteomes" id="UP001648503">
    <property type="component" value="Unassembled WGS sequence"/>
</dbReference>
<dbReference type="Gene3D" id="3.40.850.10">
    <property type="entry name" value="Kinesin motor domain"/>
    <property type="match status" value="1"/>
</dbReference>
<feature type="region of interest" description="Disordered" evidence="13">
    <location>
        <begin position="1707"/>
        <end position="1731"/>
    </location>
</feature>
<evidence type="ECO:0000256" key="11">
    <source>
        <dbReference type="ARBA" id="ARBA00023180"/>
    </source>
</evidence>
<feature type="compositionally biased region" description="Low complexity" evidence="13">
    <location>
        <begin position="1718"/>
        <end position="1731"/>
    </location>
</feature>
<evidence type="ECO:0000256" key="1">
    <source>
        <dbReference type="ARBA" id="ARBA00004651"/>
    </source>
</evidence>
<dbReference type="InterPro" id="IPR001609">
    <property type="entry name" value="Myosin_head_motor_dom-like"/>
</dbReference>
<feature type="region of interest" description="Disordered" evidence="13">
    <location>
        <begin position="589"/>
        <end position="628"/>
    </location>
</feature>